<dbReference type="AlphaFoldDB" id="A0A918XVY4"/>
<dbReference type="InterPro" id="IPR051907">
    <property type="entry name" value="DoxX-like_oxidoreductase"/>
</dbReference>
<reference evidence="8" key="1">
    <citation type="journal article" date="2014" name="Int. J. Syst. Evol. Microbiol.">
        <title>Complete genome sequence of Corynebacterium casei LMG S-19264T (=DSM 44701T), isolated from a smear-ripened cheese.</title>
        <authorList>
            <consortium name="US DOE Joint Genome Institute (JGI-PGF)"/>
            <person name="Walter F."/>
            <person name="Albersmeier A."/>
            <person name="Kalinowski J."/>
            <person name="Ruckert C."/>
        </authorList>
    </citation>
    <scope>NUCLEOTIDE SEQUENCE</scope>
    <source>
        <strain evidence="8">KCTC 42651</strain>
    </source>
</reference>
<dbReference type="PANTHER" id="PTHR33452:SF1">
    <property type="entry name" value="INNER MEMBRANE PROTEIN YPHA-RELATED"/>
    <property type="match status" value="1"/>
</dbReference>
<evidence type="ECO:0000256" key="4">
    <source>
        <dbReference type="ARBA" id="ARBA00022692"/>
    </source>
</evidence>
<dbReference type="InterPro" id="IPR032808">
    <property type="entry name" value="DoxX"/>
</dbReference>
<keyword evidence="4 7" id="KW-0812">Transmembrane</keyword>
<reference evidence="8" key="2">
    <citation type="submission" date="2020-09" db="EMBL/GenBank/DDBJ databases">
        <authorList>
            <person name="Sun Q."/>
            <person name="Kim S."/>
        </authorList>
    </citation>
    <scope>NUCLEOTIDE SEQUENCE</scope>
    <source>
        <strain evidence="8">KCTC 42651</strain>
    </source>
</reference>
<evidence type="ECO:0000256" key="1">
    <source>
        <dbReference type="ARBA" id="ARBA00004651"/>
    </source>
</evidence>
<evidence type="ECO:0000256" key="2">
    <source>
        <dbReference type="ARBA" id="ARBA00006679"/>
    </source>
</evidence>
<evidence type="ECO:0000256" key="3">
    <source>
        <dbReference type="ARBA" id="ARBA00022475"/>
    </source>
</evidence>
<evidence type="ECO:0000256" key="5">
    <source>
        <dbReference type="ARBA" id="ARBA00022989"/>
    </source>
</evidence>
<keyword evidence="3" id="KW-1003">Cell membrane</keyword>
<dbReference type="Pfam" id="PF07681">
    <property type="entry name" value="DoxX"/>
    <property type="match status" value="1"/>
</dbReference>
<evidence type="ECO:0000313" key="8">
    <source>
        <dbReference type="EMBL" id="GHD60083.1"/>
    </source>
</evidence>
<proteinExistence type="inferred from homology"/>
<gene>
    <name evidence="8" type="ORF">GCM10017083_45720</name>
</gene>
<feature type="transmembrane region" description="Helical" evidence="7">
    <location>
        <begin position="134"/>
        <end position="155"/>
    </location>
</feature>
<organism evidence="8 9">
    <name type="scientific">Thalassobaculum fulvum</name>
    <dbReference type="NCBI Taxonomy" id="1633335"/>
    <lineage>
        <taxon>Bacteria</taxon>
        <taxon>Pseudomonadati</taxon>
        <taxon>Pseudomonadota</taxon>
        <taxon>Alphaproteobacteria</taxon>
        <taxon>Rhodospirillales</taxon>
        <taxon>Thalassobaculaceae</taxon>
        <taxon>Thalassobaculum</taxon>
    </lineage>
</organism>
<dbReference type="Proteomes" id="UP000630353">
    <property type="component" value="Unassembled WGS sequence"/>
</dbReference>
<keyword evidence="6 7" id="KW-0472">Membrane</keyword>
<keyword evidence="5 7" id="KW-1133">Transmembrane helix</keyword>
<name>A0A918XVY4_9PROT</name>
<evidence type="ECO:0008006" key="10">
    <source>
        <dbReference type="Google" id="ProtNLM"/>
    </source>
</evidence>
<comment type="subcellular location">
    <subcellularLocation>
        <location evidence="1">Cell membrane</location>
        <topology evidence="1">Multi-pass membrane protein</topology>
    </subcellularLocation>
</comment>
<protein>
    <recommendedName>
        <fullName evidence="10">DoxX family protein</fullName>
    </recommendedName>
</protein>
<comment type="caution">
    <text evidence="8">The sequence shown here is derived from an EMBL/GenBank/DDBJ whole genome shotgun (WGS) entry which is preliminary data.</text>
</comment>
<feature type="transmembrane region" description="Helical" evidence="7">
    <location>
        <begin position="111"/>
        <end position="128"/>
    </location>
</feature>
<evidence type="ECO:0000313" key="9">
    <source>
        <dbReference type="Proteomes" id="UP000630353"/>
    </source>
</evidence>
<evidence type="ECO:0000256" key="6">
    <source>
        <dbReference type="ARBA" id="ARBA00023136"/>
    </source>
</evidence>
<accession>A0A918XVY4</accession>
<evidence type="ECO:0000256" key="7">
    <source>
        <dbReference type="SAM" id="Phobius"/>
    </source>
</evidence>
<feature type="transmembrane region" description="Helical" evidence="7">
    <location>
        <begin position="82"/>
        <end position="104"/>
    </location>
</feature>
<dbReference type="PANTHER" id="PTHR33452">
    <property type="entry name" value="OXIDOREDUCTASE CATD-RELATED"/>
    <property type="match status" value="1"/>
</dbReference>
<dbReference type="EMBL" id="BMZS01000011">
    <property type="protein sequence ID" value="GHD60083.1"/>
    <property type="molecule type" value="Genomic_DNA"/>
</dbReference>
<comment type="similarity">
    <text evidence="2">Belongs to the DoxX family.</text>
</comment>
<dbReference type="RefSeq" id="WP_189994014.1">
    <property type="nucleotide sequence ID" value="NZ_BMZS01000011.1"/>
</dbReference>
<keyword evidence="9" id="KW-1185">Reference proteome</keyword>
<dbReference type="GO" id="GO:0005886">
    <property type="term" value="C:plasma membrane"/>
    <property type="evidence" value="ECO:0007669"/>
    <property type="project" value="UniProtKB-SubCell"/>
</dbReference>
<sequence length="172" mass="18347">MTETTDTGAAAPSLMARACRLRSQVETVAPPVAQVALRLALAVPFYRSGLTKWDGFLQLSDSAVFLFEEEFKLHLFGALVSYPAPTLMAFLSGVAEIVLPILLVLGLGTRFAALGLLAMTAIIQITIPDGWANFHLPWAAMALALVAWGGGPVSLDRLVLRSGLLSRLCGRP</sequence>